<protein>
    <submittedName>
        <fullName evidence="2">Unnamed protein product</fullName>
    </submittedName>
</protein>
<sequence length="297" mass="32563">MTVPGDSKSPPAVSRLALWAAEGVAHCILCCLDLSTLDALLHSLRETPEFRGCLEDGTLWTKLSTVHFGGRRDPQLQSWVAPPRGQNEGWDNEERPCVELQEFGQSLNDRKHFDRTVTIVEDDIRHIESIDGESLDGIVFPTNPYLTNHYLGAAEAVYQRAGSELDGFVEDPSFRGIRPVGSAVVTPGFDAGVDKLIHCVGPNISMLHCYELLGITYENALATVLYEHLVCVAMVSISTGSLGASPTKGAKVAMREIQKFLVRSSWQGKIAIVCKEEHVLEGFKKGKSAVLENFNVL</sequence>
<evidence type="ECO:0000313" key="2">
    <source>
        <dbReference type="EMBL" id="GMF33589.1"/>
    </source>
</evidence>
<organism evidence="2 3">
    <name type="scientific">Phytophthora lilii</name>
    <dbReference type="NCBI Taxonomy" id="2077276"/>
    <lineage>
        <taxon>Eukaryota</taxon>
        <taxon>Sar</taxon>
        <taxon>Stramenopiles</taxon>
        <taxon>Oomycota</taxon>
        <taxon>Peronosporomycetes</taxon>
        <taxon>Peronosporales</taxon>
        <taxon>Peronosporaceae</taxon>
        <taxon>Phytophthora</taxon>
    </lineage>
</organism>
<reference evidence="2" key="1">
    <citation type="submission" date="2023-04" db="EMBL/GenBank/DDBJ databases">
        <title>Phytophthora lilii NBRC 32176.</title>
        <authorList>
            <person name="Ichikawa N."/>
            <person name="Sato H."/>
            <person name="Tonouchi N."/>
        </authorList>
    </citation>
    <scope>NUCLEOTIDE SEQUENCE</scope>
    <source>
        <strain evidence="2">NBRC 32176</strain>
    </source>
</reference>
<comment type="caution">
    <text evidence="2">The sequence shown here is derived from an EMBL/GenBank/DDBJ whole genome shotgun (WGS) entry which is preliminary data.</text>
</comment>
<dbReference type="PANTHER" id="PTHR11106">
    <property type="entry name" value="GANGLIOSIDE INDUCED DIFFERENTIATION ASSOCIATED PROTEIN 2-RELATED"/>
    <property type="match status" value="1"/>
</dbReference>
<dbReference type="AlphaFoldDB" id="A0A9W6X8G4"/>
<dbReference type="OrthoDB" id="6133115at2759"/>
<name>A0A9W6X8G4_9STRA</name>
<dbReference type="InterPro" id="IPR043472">
    <property type="entry name" value="Macro_dom-like"/>
</dbReference>
<accession>A0A9W6X8G4</accession>
<evidence type="ECO:0000313" key="3">
    <source>
        <dbReference type="Proteomes" id="UP001165083"/>
    </source>
</evidence>
<keyword evidence="3" id="KW-1185">Reference proteome</keyword>
<dbReference type="Gene3D" id="3.40.220.10">
    <property type="entry name" value="Leucine Aminopeptidase, subunit E, domain 1"/>
    <property type="match status" value="1"/>
</dbReference>
<dbReference type="PANTHER" id="PTHR11106:SF27">
    <property type="entry name" value="MACRO DOMAIN-CONTAINING PROTEIN"/>
    <property type="match status" value="1"/>
</dbReference>
<dbReference type="InterPro" id="IPR002589">
    <property type="entry name" value="Macro_dom"/>
</dbReference>
<gene>
    <name evidence="2" type="ORF">Plil01_001431400</name>
</gene>
<evidence type="ECO:0000259" key="1">
    <source>
        <dbReference type="PROSITE" id="PS51154"/>
    </source>
</evidence>
<dbReference type="SMART" id="SM00506">
    <property type="entry name" value="A1pp"/>
    <property type="match status" value="1"/>
</dbReference>
<dbReference type="SUPFAM" id="SSF52949">
    <property type="entry name" value="Macro domain-like"/>
    <property type="match status" value="1"/>
</dbReference>
<dbReference type="Proteomes" id="UP001165083">
    <property type="component" value="Unassembled WGS sequence"/>
</dbReference>
<dbReference type="Pfam" id="PF01661">
    <property type="entry name" value="Macro"/>
    <property type="match status" value="1"/>
</dbReference>
<dbReference type="PROSITE" id="PS51154">
    <property type="entry name" value="MACRO"/>
    <property type="match status" value="1"/>
</dbReference>
<proteinExistence type="predicted"/>
<feature type="domain" description="Macro" evidence="1">
    <location>
        <begin position="104"/>
        <end position="297"/>
    </location>
</feature>
<dbReference type="EMBL" id="BSXW01001090">
    <property type="protein sequence ID" value="GMF33589.1"/>
    <property type="molecule type" value="Genomic_DNA"/>
</dbReference>